<evidence type="ECO:0000256" key="1">
    <source>
        <dbReference type="SAM" id="MobiDB-lite"/>
    </source>
</evidence>
<feature type="region of interest" description="Disordered" evidence="1">
    <location>
        <begin position="104"/>
        <end position="141"/>
    </location>
</feature>
<accession>A0AAV4Y705</accession>
<name>A0AAV4Y705_CAEEX</name>
<sequence length="141" mass="16188">MRNGEELNPPHNGLTDKHQVHHALLVFFWEEWEEFRLKVFISSVEKTNCELKVISATTIINSEKTSLKNEKNLKATQKLLNPTRDLSTASGDYDCDSEFSFPTSRSSLKTNTGKNTKMRKRKETKRRGKTIRYSAKGNLPS</sequence>
<dbReference type="AlphaFoldDB" id="A0AAV4Y705"/>
<evidence type="ECO:0000313" key="3">
    <source>
        <dbReference type="Proteomes" id="UP001054945"/>
    </source>
</evidence>
<keyword evidence="3" id="KW-1185">Reference proteome</keyword>
<feature type="compositionally biased region" description="Basic residues" evidence="1">
    <location>
        <begin position="116"/>
        <end position="130"/>
    </location>
</feature>
<dbReference type="EMBL" id="BPLR01001546">
    <property type="protein sequence ID" value="GIZ03057.1"/>
    <property type="molecule type" value="Genomic_DNA"/>
</dbReference>
<comment type="caution">
    <text evidence="2">The sequence shown here is derived from an EMBL/GenBank/DDBJ whole genome shotgun (WGS) entry which is preliminary data.</text>
</comment>
<protein>
    <submittedName>
        <fullName evidence="2">Uncharacterized protein</fullName>
    </submittedName>
</protein>
<feature type="compositionally biased region" description="Polar residues" evidence="1">
    <location>
        <begin position="104"/>
        <end position="113"/>
    </location>
</feature>
<proteinExistence type="predicted"/>
<dbReference type="Proteomes" id="UP001054945">
    <property type="component" value="Unassembled WGS sequence"/>
</dbReference>
<organism evidence="2 3">
    <name type="scientific">Caerostris extrusa</name>
    <name type="common">Bark spider</name>
    <name type="synonym">Caerostris bankana</name>
    <dbReference type="NCBI Taxonomy" id="172846"/>
    <lineage>
        <taxon>Eukaryota</taxon>
        <taxon>Metazoa</taxon>
        <taxon>Ecdysozoa</taxon>
        <taxon>Arthropoda</taxon>
        <taxon>Chelicerata</taxon>
        <taxon>Arachnida</taxon>
        <taxon>Araneae</taxon>
        <taxon>Araneomorphae</taxon>
        <taxon>Entelegynae</taxon>
        <taxon>Araneoidea</taxon>
        <taxon>Araneidae</taxon>
        <taxon>Caerostris</taxon>
    </lineage>
</organism>
<reference evidence="2 3" key="1">
    <citation type="submission" date="2021-06" db="EMBL/GenBank/DDBJ databases">
        <title>Caerostris extrusa draft genome.</title>
        <authorList>
            <person name="Kono N."/>
            <person name="Arakawa K."/>
        </authorList>
    </citation>
    <scope>NUCLEOTIDE SEQUENCE [LARGE SCALE GENOMIC DNA]</scope>
</reference>
<gene>
    <name evidence="2" type="ORF">CEXT_637231</name>
</gene>
<evidence type="ECO:0000313" key="2">
    <source>
        <dbReference type="EMBL" id="GIZ03057.1"/>
    </source>
</evidence>